<proteinExistence type="predicted"/>
<dbReference type="EMBL" id="JAVDRD010000003">
    <property type="protein sequence ID" value="MDR6510532.1"/>
    <property type="molecule type" value="Genomic_DNA"/>
</dbReference>
<dbReference type="InterPro" id="IPR000246">
    <property type="entry name" value="Peptidase_T2"/>
</dbReference>
<name>A0ABU1MKT8_9SPHN</name>
<dbReference type="GO" id="GO:0008798">
    <property type="term" value="F:beta-aspartyl-peptidase activity"/>
    <property type="evidence" value="ECO:0007669"/>
    <property type="project" value="UniProtKB-EC"/>
</dbReference>
<keyword evidence="2" id="KW-1185">Reference proteome</keyword>
<evidence type="ECO:0000313" key="1">
    <source>
        <dbReference type="EMBL" id="MDR6510532.1"/>
    </source>
</evidence>
<dbReference type="Pfam" id="PF01112">
    <property type="entry name" value="Asparaginase_2"/>
    <property type="match status" value="1"/>
</dbReference>
<keyword evidence="1" id="KW-0378">Hydrolase</keyword>
<evidence type="ECO:0000313" key="2">
    <source>
        <dbReference type="Proteomes" id="UP001184150"/>
    </source>
</evidence>
<comment type="caution">
    <text evidence="1">The sequence shown here is derived from an EMBL/GenBank/DDBJ whole genome shotgun (WGS) entry which is preliminary data.</text>
</comment>
<dbReference type="SUPFAM" id="SSF56235">
    <property type="entry name" value="N-terminal nucleophile aminohydrolases (Ntn hydrolases)"/>
    <property type="match status" value="1"/>
</dbReference>
<sequence length="313" mass="32613">MTEATHSSSRWSLAIHGGAGAMSPEIMDEAMAADYRAALTQALEAGTAVLRAGGTAIDAVTAAVCALEDDAHFNAGRGAVFTYHETNELDAAIMDGRTRAAGSVCAVTRTRNPVRLARTVMEQGPHVFLAGSGAEEFARDHGMEEVDPAWFATDERRRQLHEFKARKDGWFDADLKFGTVGAVACDADGNLAAATSTGGLTGKRWNRIGDSPVIGAGTYADNRACAVSCTGTGEVFIRVGVGHEIAARVRLAGESLAQATQAVLGEVGEMGGVGGIIAVDAQGNLTHAFNTKGLYRGFADHTGRAEVAIFTGE</sequence>
<dbReference type="InterPro" id="IPR029055">
    <property type="entry name" value="Ntn_hydrolases_N"/>
</dbReference>
<reference evidence="1 2" key="1">
    <citation type="submission" date="2023-07" db="EMBL/GenBank/DDBJ databases">
        <title>Sorghum-associated microbial communities from plants grown in Nebraska, USA.</title>
        <authorList>
            <person name="Schachtman D."/>
        </authorList>
    </citation>
    <scope>NUCLEOTIDE SEQUENCE [LARGE SCALE GENOMIC DNA]</scope>
    <source>
        <strain evidence="1 2">DS1027</strain>
    </source>
</reference>
<organism evidence="1 2">
    <name type="scientific">Novosphingobium capsulatum</name>
    <dbReference type="NCBI Taxonomy" id="13688"/>
    <lineage>
        <taxon>Bacteria</taxon>
        <taxon>Pseudomonadati</taxon>
        <taxon>Pseudomonadota</taxon>
        <taxon>Alphaproteobacteria</taxon>
        <taxon>Sphingomonadales</taxon>
        <taxon>Sphingomonadaceae</taxon>
        <taxon>Novosphingobium</taxon>
    </lineage>
</organism>
<dbReference type="RefSeq" id="WP_309804756.1">
    <property type="nucleotide sequence ID" value="NZ_JAVDRD010000003.1"/>
</dbReference>
<dbReference type="Proteomes" id="UP001184150">
    <property type="component" value="Unassembled WGS sequence"/>
</dbReference>
<gene>
    <name evidence="1" type="ORF">J2792_001398</name>
</gene>
<dbReference type="CDD" id="cd04701">
    <property type="entry name" value="Asparaginase_2"/>
    <property type="match status" value="1"/>
</dbReference>
<accession>A0ABU1MKT8</accession>
<dbReference type="PANTHER" id="PTHR10188">
    <property type="entry name" value="L-ASPARAGINASE"/>
    <property type="match status" value="1"/>
</dbReference>
<protein>
    <submittedName>
        <fullName evidence="1">Beta-aspartyl-peptidase (Threonine type)</fullName>
        <ecNumber evidence="1">3.4.19.5</ecNumber>
    </submittedName>
</protein>
<dbReference type="Gene3D" id="3.60.20.30">
    <property type="entry name" value="(Glycosyl)asparaginase"/>
    <property type="match status" value="1"/>
</dbReference>
<dbReference type="PANTHER" id="PTHR10188:SF6">
    <property type="entry name" value="N(4)-(BETA-N-ACETYLGLUCOSAMINYL)-L-ASPARAGINASE"/>
    <property type="match status" value="1"/>
</dbReference>
<dbReference type="EC" id="3.4.19.5" evidence="1"/>